<evidence type="ECO:0000313" key="2">
    <source>
        <dbReference type="Proteomes" id="UP000886653"/>
    </source>
</evidence>
<name>A0A9P6T668_9BASI</name>
<sequence>MGPPKVQIWALAHNRFTGEIQIQLHSQEDISAIEALPDQGVPTIFNPSNSHHLQELMGENVGVLNTLQHALWSNQSLIITKKMHSSIILYLTNPLHANLAIQNKVSVDGTLC</sequence>
<proteinExistence type="predicted"/>
<reference evidence="1" key="1">
    <citation type="submission" date="2013-11" db="EMBL/GenBank/DDBJ databases">
        <title>Genome sequence of the fusiform rust pathogen reveals effectors for host alternation and coevolution with pine.</title>
        <authorList>
            <consortium name="DOE Joint Genome Institute"/>
            <person name="Smith K."/>
            <person name="Pendleton A."/>
            <person name="Kubisiak T."/>
            <person name="Anderson C."/>
            <person name="Salamov A."/>
            <person name="Aerts A."/>
            <person name="Riley R."/>
            <person name="Clum A."/>
            <person name="Lindquist E."/>
            <person name="Ence D."/>
            <person name="Campbell M."/>
            <person name="Kronenberg Z."/>
            <person name="Feau N."/>
            <person name="Dhillon B."/>
            <person name="Hamelin R."/>
            <person name="Burleigh J."/>
            <person name="Smith J."/>
            <person name="Yandell M."/>
            <person name="Nelson C."/>
            <person name="Grigoriev I."/>
            <person name="Davis J."/>
        </authorList>
    </citation>
    <scope>NUCLEOTIDE SEQUENCE</scope>
    <source>
        <strain evidence="1">G11</strain>
    </source>
</reference>
<gene>
    <name evidence="1" type="ORF">CROQUDRAFT_102172</name>
</gene>
<evidence type="ECO:0000313" key="1">
    <source>
        <dbReference type="EMBL" id="KAG0139103.1"/>
    </source>
</evidence>
<dbReference type="EMBL" id="MU167810">
    <property type="protein sequence ID" value="KAG0139103.1"/>
    <property type="molecule type" value="Genomic_DNA"/>
</dbReference>
<dbReference type="Proteomes" id="UP000886653">
    <property type="component" value="Unassembled WGS sequence"/>
</dbReference>
<dbReference type="OrthoDB" id="2914250at2759"/>
<protein>
    <submittedName>
        <fullName evidence="1">Uncharacterized protein</fullName>
    </submittedName>
</protein>
<organism evidence="1 2">
    <name type="scientific">Cronartium quercuum f. sp. fusiforme G11</name>
    <dbReference type="NCBI Taxonomy" id="708437"/>
    <lineage>
        <taxon>Eukaryota</taxon>
        <taxon>Fungi</taxon>
        <taxon>Dikarya</taxon>
        <taxon>Basidiomycota</taxon>
        <taxon>Pucciniomycotina</taxon>
        <taxon>Pucciniomycetes</taxon>
        <taxon>Pucciniales</taxon>
        <taxon>Coleosporiaceae</taxon>
        <taxon>Cronartium</taxon>
    </lineage>
</organism>
<dbReference type="AlphaFoldDB" id="A0A9P6T668"/>
<keyword evidence="2" id="KW-1185">Reference proteome</keyword>
<accession>A0A9P6T668</accession>
<comment type="caution">
    <text evidence="1">The sequence shown here is derived from an EMBL/GenBank/DDBJ whole genome shotgun (WGS) entry which is preliminary data.</text>
</comment>